<organism evidence="2 3">
    <name type="scientific">Prauserella shujinwangii</name>
    <dbReference type="NCBI Taxonomy" id="1453103"/>
    <lineage>
        <taxon>Bacteria</taxon>
        <taxon>Bacillati</taxon>
        <taxon>Actinomycetota</taxon>
        <taxon>Actinomycetes</taxon>
        <taxon>Pseudonocardiales</taxon>
        <taxon>Pseudonocardiaceae</taxon>
        <taxon>Prauserella</taxon>
    </lineage>
</organism>
<feature type="domain" description="Coenzyme Q-binding protein COQ10 START" evidence="1">
    <location>
        <begin position="13"/>
        <end position="115"/>
    </location>
</feature>
<dbReference type="InterPro" id="IPR019587">
    <property type="entry name" value="Polyketide_cyclase/dehydratase"/>
</dbReference>
<dbReference type="AlphaFoldDB" id="A0A2T0M3V1"/>
<gene>
    <name evidence="2" type="ORF">B0I33_101577</name>
</gene>
<evidence type="ECO:0000313" key="2">
    <source>
        <dbReference type="EMBL" id="PRX51423.1"/>
    </source>
</evidence>
<dbReference type="Pfam" id="PF03364">
    <property type="entry name" value="Polyketide_cyc"/>
    <property type="match status" value="1"/>
</dbReference>
<proteinExistence type="predicted"/>
<reference evidence="2 3" key="1">
    <citation type="submission" date="2018-03" db="EMBL/GenBank/DDBJ databases">
        <title>Genomic Encyclopedia of Type Strains, Phase III (KMG-III): the genomes of soil and plant-associated and newly described type strains.</title>
        <authorList>
            <person name="Whitman W."/>
        </authorList>
    </citation>
    <scope>NUCLEOTIDE SEQUENCE [LARGE SCALE GENOMIC DNA]</scope>
    <source>
        <strain evidence="2 3">CGMCC 4.7125</strain>
    </source>
</reference>
<accession>A0A2T0M3V1</accession>
<dbReference type="RefSeq" id="WP_106176882.1">
    <property type="nucleotide sequence ID" value="NZ_PVNH01000001.1"/>
</dbReference>
<dbReference type="Proteomes" id="UP000238362">
    <property type="component" value="Unassembled WGS sequence"/>
</dbReference>
<protein>
    <submittedName>
        <fullName evidence="2">Aromatase</fullName>
    </submittedName>
</protein>
<dbReference type="InterPro" id="IPR005031">
    <property type="entry name" value="COQ10_START"/>
</dbReference>
<keyword evidence="3" id="KW-1185">Reference proteome</keyword>
<dbReference type="SUPFAM" id="SSF55961">
    <property type="entry name" value="Bet v1-like"/>
    <property type="match status" value="2"/>
</dbReference>
<comment type="caution">
    <text evidence="2">The sequence shown here is derived from an EMBL/GenBank/DDBJ whole genome shotgun (WGS) entry which is preliminary data.</text>
</comment>
<evidence type="ECO:0000313" key="3">
    <source>
        <dbReference type="Proteomes" id="UP000238362"/>
    </source>
</evidence>
<dbReference type="EMBL" id="PVNH01000001">
    <property type="protein sequence ID" value="PRX51423.1"/>
    <property type="molecule type" value="Genomic_DNA"/>
</dbReference>
<sequence>MSRTKHTQHSTTIAAAPAVVYDLVADVSRWPALFPPTIHAERVSGDDTDERIRLWALANDEVRTWSSHRRLDRAALRVEFRQETPSNPVAAMSGAWCLEPLPGDRTSVVLTHDFSAVGDERNLALIDQAVDTNSTRELEALRLAVEQRLQDRMVLSFSDDVLVDGPVEAVYEFVERSDAWPERLPHVPRLDLREEPDGVQFMVMDTRADDGATHTTESVRICFPGDRIVYKQRKTPPIMSAHVGSWTFRRSGRGTVVSAAHTVVIRPDWREVLGHDTTIDDVRARIRAALSANSATTMRCAKDHVERLAASAD</sequence>
<dbReference type="Gene3D" id="3.30.530.20">
    <property type="match status" value="2"/>
</dbReference>
<dbReference type="OrthoDB" id="3419705at2"/>
<dbReference type="CDD" id="cd08861">
    <property type="entry name" value="OtcD1_ARO-CYC_like"/>
    <property type="match status" value="2"/>
</dbReference>
<dbReference type="InterPro" id="IPR023393">
    <property type="entry name" value="START-like_dom_sf"/>
</dbReference>
<name>A0A2T0M3V1_9PSEU</name>
<evidence type="ECO:0000259" key="1">
    <source>
        <dbReference type="Pfam" id="PF03364"/>
    </source>
</evidence>
<dbReference type="Pfam" id="PF10604">
    <property type="entry name" value="Polyketide_cyc2"/>
    <property type="match status" value="1"/>
</dbReference>